<keyword evidence="4 6" id="KW-0238">DNA-binding</keyword>
<dbReference type="EMBL" id="JBHSNC010000010">
    <property type="protein sequence ID" value="MFC5528634.1"/>
    <property type="molecule type" value="Genomic_DNA"/>
</dbReference>
<keyword evidence="9" id="KW-1185">Reference proteome</keyword>
<keyword evidence="2 6" id="KW-0805">Transcription regulation</keyword>
<dbReference type="PIRSF" id="PIRSF038953">
    <property type="entry name" value="SigI"/>
    <property type="match status" value="1"/>
</dbReference>
<dbReference type="RefSeq" id="WP_378110480.1">
    <property type="nucleotide sequence ID" value="NZ_JBHSNC010000010.1"/>
</dbReference>
<dbReference type="Pfam" id="PF04542">
    <property type="entry name" value="Sigma70_r2"/>
    <property type="match status" value="1"/>
</dbReference>
<organism evidence="8 9">
    <name type="scientific">Cohnella yongneupensis</name>
    <dbReference type="NCBI Taxonomy" id="425006"/>
    <lineage>
        <taxon>Bacteria</taxon>
        <taxon>Bacillati</taxon>
        <taxon>Bacillota</taxon>
        <taxon>Bacilli</taxon>
        <taxon>Bacillales</taxon>
        <taxon>Paenibacillaceae</taxon>
        <taxon>Cohnella</taxon>
    </lineage>
</organism>
<dbReference type="Proteomes" id="UP001596108">
    <property type="component" value="Unassembled WGS sequence"/>
</dbReference>
<reference evidence="9" key="1">
    <citation type="journal article" date="2019" name="Int. J. Syst. Evol. Microbiol.">
        <title>The Global Catalogue of Microorganisms (GCM) 10K type strain sequencing project: providing services to taxonomists for standard genome sequencing and annotation.</title>
        <authorList>
            <consortium name="The Broad Institute Genomics Platform"/>
            <consortium name="The Broad Institute Genome Sequencing Center for Infectious Disease"/>
            <person name="Wu L."/>
            <person name="Ma J."/>
        </authorList>
    </citation>
    <scope>NUCLEOTIDE SEQUENCE [LARGE SCALE GENOMIC DNA]</scope>
    <source>
        <strain evidence="9">CGMCC 1.18578</strain>
    </source>
</reference>
<dbReference type="PANTHER" id="PTHR30385:SF6">
    <property type="entry name" value="RNA POLYMERASE SIGMA FACTOR SIGI"/>
    <property type="match status" value="1"/>
</dbReference>
<dbReference type="HAMAP" id="MF_02064">
    <property type="entry name" value="Sigma70_SigI"/>
    <property type="match status" value="1"/>
</dbReference>
<evidence type="ECO:0000256" key="6">
    <source>
        <dbReference type="HAMAP-Rule" id="MF_02064"/>
    </source>
</evidence>
<dbReference type="InterPro" id="IPR007627">
    <property type="entry name" value="RNA_pol_sigma70_r2"/>
</dbReference>
<keyword evidence="6" id="KW-0346">Stress response</keyword>
<dbReference type="NCBIfam" id="TIGR02937">
    <property type="entry name" value="sigma70-ECF"/>
    <property type="match status" value="1"/>
</dbReference>
<evidence type="ECO:0000256" key="1">
    <source>
        <dbReference type="ARBA" id="ARBA00022490"/>
    </source>
</evidence>
<dbReference type="Gene3D" id="1.10.1740.10">
    <property type="match status" value="1"/>
</dbReference>
<evidence type="ECO:0000256" key="2">
    <source>
        <dbReference type="ARBA" id="ARBA00023015"/>
    </source>
</evidence>
<proteinExistence type="inferred from homology"/>
<dbReference type="InterPro" id="IPR013325">
    <property type="entry name" value="RNA_pol_sigma_r2"/>
</dbReference>
<comment type="function">
    <text evidence="6">Sigma factors are initiation factors that promote the attachment of RNA polymerase to specific initiation sites and are then released.</text>
</comment>
<sequence>MLLVLWKKWFNASVMSAREPSDVQSPEAIVERIRNGETALRNELIVRYHPYIIKITSRFYRRYIDPQRDDAFSIALSAFDEAITRFEPENGRLFLGFAETVIRRRLIDYVRQESRHNGVVPYSAFDEESGEAPMNRIEVSQAMDAYERTRTSDERKLEIEALTEELAIYGITFSDLVRLSPSHQDSREALLRLGSALSRDAGLVRYLKEKRQLPIKELCLAESVSRKTIERHRKYVIAVSLIASGTYPYLQHYIGLYESRKEEAQ</sequence>
<evidence type="ECO:0000259" key="7">
    <source>
        <dbReference type="Pfam" id="PF04542"/>
    </source>
</evidence>
<feature type="domain" description="RNA polymerase sigma-70 region 2" evidence="7">
    <location>
        <begin position="44"/>
        <end position="115"/>
    </location>
</feature>
<comment type="activity regulation">
    <text evidence="6">Negatively regulated by the anti-sigma-I factor RsgI.</text>
</comment>
<evidence type="ECO:0000313" key="9">
    <source>
        <dbReference type="Proteomes" id="UP001596108"/>
    </source>
</evidence>
<name>A0ABW0QWG6_9BACL</name>
<comment type="subcellular location">
    <subcellularLocation>
        <location evidence="6">Cytoplasm</location>
    </subcellularLocation>
</comment>
<dbReference type="InterPro" id="IPR014284">
    <property type="entry name" value="RNA_pol_sigma-70_dom"/>
</dbReference>
<dbReference type="NCBIfam" id="TIGR02895">
    <property type="entry name" value="spore_sigI"/>
    <property type="match status" value="1"/>
</dbReference>
<evidence type="ECO:0000256" key="4">
    <source>
        <dbReference type="ARBA" id="ARBA00023125"/>
    </source>
</evidence>
<feature type="short sequence motif" description="Polymerase core binding" evidence="6">
    <location>
        <begin position="70"/>
        <end position="83"/>
    </location>
</feature>
<dbReference type="PANTHER" id="PTHR30385">
    <property type="entry name" value="SIGMA FACTOR F FLAGELLAR"/>
    <property type="match status" value="1"/>
</dbReference>
<evidence type="ECO:0000256" key="5">
    <source>
        <dbReference type="ARBA" id="ARBA00023163"/>
    </source>
</evidence>
<evidence type="ECO:0000256" key="3">
    <source>
        <dbReference type="ARBA" id="ARBA00023082"/>
    </source>
</evidence>
<dbReference type="SUPFAM" id="SSF88946">
    <property type="entry name" value="Sigma2 domain of RNA polymerase sigma factors"/>
    <property type="match status" value="1"/>
</dbReference>
<keyword evidence="1 6" id="KW-0963">Cytoplasm</keyword>
<comment type="subunit">
    <text evidence="6">Interacts with RsgI.</text>
</comment>
<feature type="DNA-binding region" description="H-T-H motif" evidence="6">
    <location>
        <begin position="215"/>
        <end position="234"/>
    </location>
</feature>
<keyword evidence="5 6" id="KW-0804">Transcription</keyword>
<keyword evidence="3 6" id="KW-0731">Sigma factor</keyword>
<comment type="caution">
    <text evidence="8">The sequence shown here is derived from an EMBL/GenBank/DDBJ whole genome shotgun (WGS) entry which is preliminary data.</text>
</comment>
<evidence type="ECO:0000313" key="8">
    <source>
        <dbReference type="EMBL" id="MFC5528634.1"/>
    </source>
</evidence>
<dbReference type="InterPro" id="IPR014244">
    <property type="entry name" value="RNA_pol_sigma-I"/>
</dbReference>
<gene>
    <name evidence="6 8" type="primary">sigI</name>
    <name evidence="8" type="ORF">ACFPQ4_04090</name>
</gene>
<accession>A0ABW0QWG6</accession>
<comment type="similarity">
    <text evidence="6">Belongs to the sigma-70 factor family. SigI subfamily.</text>
</comment>
<protein>
    <recommendedName>
        <fullName evidence="6">RNA polymerase sigma factor SigI</fullName>
    </recommendedName>
</protein>